<dbReference type="PROSITE" id="PS50293">
    <property type="entry name" value="TPR_REGION"/>
    <property type="match status" value="1"/>
</dbReference>
<dbReference type="Gene3D" id="1.25.40.10">
    <property type="entry name" value="Tetratricopeptide repeat domain"/>
    <property type="match status" value="1"/>
</dbReference>
<keyword evidence="5" id="KW-1185">Reference proteome</keyword>
<dbReference type="Gene3D" id="2.130.10.130">
    <property type="entry name" value="Integrin alpha, N-terminal"/>
    <property type="match status" value="2"/>
</dbReference>
<dbReference type="EMBL" id="BMGT01000002">
    <property type="protein sequence ID" value="GGG72737.1"/>
    <property type="molecule type" value="Genomic_DNA"/>
</dbReference>
<dbReference type="PANTHER" id="PTHR16026">
    <property type="entry name" value="CARTILAGE ACIDIC PROTEIN 1"/>
    <property type="match status" value="1"/>
</dbReference>
<dbReference type="InterPro" id="IPR027039">
    <property type="entry name" value="Crtac1"/>
</dbReference>
<dbReference type="SUPFAM" id="SSF69318">
    <property type="entry name" value="Integrin alpha N-terminal domain"/>
    <property type="match status" value="1"/>
</dbReference>
<dbReference type="PROSITE" id="PS50005">
    <property type="entry name" value="TPR"/>
    <property type="match status" value="2"/>
</dbReference>
<dbReference type="Pfam" id="PF13432">
    <property type="entry name" value="TPR_16"/>
    <property type="match status" value="2"/>
</dbReference>
<evidence type="ECO:0000256" key="1">
    <source>
        <dbReference type="ARBA" id="ARBA00022729"/>
    </source>
</evidence>
<dbReference type="Proteomes" id="UP000647241">
    <property type="component" value="Unassembled WGS sequence"/>
</dbReference>
<dbReference type="InterPro" id="IPR013517">
    <property type="entry name" value="FG-GAP"/>
</dbReference>
<evidence type="ECO:0000256" key="2">
    <source>
        <dbReference type="PROSITE-ProRule" id="PRU00339"/>
    </source>
</evidence>
<dbReference type="InterPro" id="IPR019734">
    <property type="entry name" value="TPR_rpt"/>
</dbReference>
<dbReference type="AlphaFoldDB" id="A0A917HBK7"/>
<accession>A0A917HBK7</accession>
<feature type="domain" description="ASPIC/UnbV" evidence="3">
    <location>
        <begin position="642"/>
        <end position="705"/>
    </location>
</feature>
<protein>
    <recommendedName>
        <fullName evidence="3">ASPIC/UnbV domain-containing protein</fullName>
    </recommendedName>
</protein>
<gene>
    <name evidence="4" type="ORF">GCM10011585_14010</name>
</gene>
<dbReference type="PANTHER" id="PTHR16026:SF0">
    <property type="entry name" value="CARTILAGE ACIDIC PROTEIN 1"/>
    <property type="match status" value="1"/>
</dbReference>
<organism evidence="4 5">
    <name type="scientific">Edaphobacter dinghuensis</name>
    <dbReference type="NCBI Taxonomy" id="1560005"/>
    <lineage>
        <taxon>Bacteria</taxon>
        <taxon>Pseudomonadati</taxon>
        <taxon>Acidobacteriota</taxon>
        <taxon>Terriglobia</taxon>
        <taxon>Terriglobales</taxon>
        <taxon>Acidobacteriaceae</taxon>
        <taxon>Edaphobacter</taxon>
    </lineage>
</organism>
<evidence type="ECO:0000259" key="3">
    <source>
        <dbReference type="Pfam" id="PF07593"/>
    </source>
</evidence>
<comment type="caution">
    <text evidence="4">The sequence shown here is derived from an EMBL/GenBank/DDBJ whole genome shotgun (WGS) entry which is preliminary data.</text>
</comment>
<reference evidence="4" key="2">
    <citation type="submission" date="2020-09" db="EMBL/GenBank/DDBJ databases">
        <authorList>
            <person name="Sun Q."/>
            <person name="Zhou Y."/>
        </authorList>
    </citation>
    <scope>NUCLEOTIDE SEQUENCE</scope>
    <source>
        <strain evidence="4">CGMCC 1.12997</strain>
    </source>
</reference>
<feature type="repeat" description="TPR" evidence="2">
    <location>
        <begin position="118"/>
        <end position="151"/>
    </location>
</feature>
<dbReference type="Pfam" id="PF13517">
    <property type="entry name" value="FG-GAP_3"/>
    <property type="match status" value="3"/>
</dbReference>
<keyword evidence="2" id="KW-0802">TPR repeat</keyword>
<proteinExistence type="predicted"/>
<dbReference type="Pfam" id="PF07593">
    <property type="entry name" value="UnbV_ASPIC"/>
    <property type="match status" value="1"/>
</dbReference>
<dbReference type="RefSeq" id="WP_229739159.1">
    <property type="nucleotide sequence ID" value="NZ_BMGT01000002.1"/>
</dbReference>
<sequence length="1159" mass="126544">MFNKTLPSGRNFLRILCGRTCIAGLVLFGLSTVTVRPGWAEDQPNKLVAAAQLNNVGVALMGQQFTEKALQKFDEAHQSDPASVIPMLNQGIALLYLRKLPEAEAALKQATVVDPKNVRVWYCLGLTHLAESKSELAVDDFKQAIKLDPTEADSHYYLGSLYRSLKDYDQAIQEFEEALRLNPLHASAQFGLASALQRSGKIAEAREHLKRFQVITQTKVGTPLAVTYSEQGDYATVQNMRVAEQPVGPMIPVSFVQSAGTGDSSSAPSSGKQEGGGACILNIEGTNQKDIVVMGDGDSAIHVYKSLQNGTLEEIPAQTTGLIASGHAIACAVGDYDSDGKPDLAVALSDRVILFHNLGNGKFADTTKAVGIQQLNRPAGLTFVDFDHDGDVDLLITGSPLSATSGPNVLWRNNGNSTFTEWTGPAGLAGEGHTTGVTISDLNNDRAIDLIVTGDSSSPTIFENKREGPFKSAPLYKETGIAPTRGVSVFDFNKDGWMDVALTHAGAPGVSLWRNVEGKSFERVPLPLADVKGAWGLTPIDIDNDGWIDLAAIVETSNGPELRIWRNRGAQGFEDVSHAVGADHLKLHNPRSVIAADIDGDGAADLIVTQLGAPPVVLHNMGGNRNHSLRLTLAGLADNKTAIGTKVEIFSNGRSQKFEIPGSSGYLSQGATEIIAGLGQATQADVVRLLWPTGVPQDELDVTASKPVTLTELDRRGSSCPVLFAWDGSKYQFVSDVIGAGVIGHWISPTATNQADADEWIKVDGSQLKKRDGLFSLRFGEPMEEINFIDQLRLVAIDHPEGTEVYPDERFLDERPFASGKTVVASPSTRLPVAAWDDQGHDVLPLLAKRDHNYVRGFTNLSYAGYANMHTLTLDVGAWTPQNPLRLFMSGYIEYFSASSMYAAWQAGLKPISPFVEAQMPDGSWKRIIDDMGFPAGLPRTIVVDLTGKLPVGTRRIRITTNLQIYWDQIQIDNGPDEARSARQIELPLSTAHLEFRGYPQQVEGKTPGDLTYRYDHISATGPFQWQRGSYTKYGNVTPLLNKVDNQYVIFGSGEEIDAEFSAAPLPPLPAHWKRDYFFYANGFVKDMDFYEALPFTVAQMPFHQMTTYPYPASEHYPESPSSLKYLLNWNDRFESGKRTQLYQFNYVPTISQPIVAQP</sequence>
<dbReference type="InterPro" id="IPR011519">
    <property type="entry name" value="UnbV_ASPIC"/>
</dbReference>
<dbReference type="InterPro" id="IPR028994">
    <property type="entry name" value="Integrin_alpha_N"/>
</dbReference>
<dbReference type="SUPFAM" id="SSF48452">
    <property type="entry name" value="TPR-like"/>
    <property type="match status" value="1"/>
</dbReference>
<dbReference type="InterPro" id="IPR011990">
    <property type="entry name" value="TPR-like_helical_dom_sf"/>
</dbReference>
<reference evidence="4" key="1">
    <citation type="journal article" date="2014" name="Int. J. Syst. Evol. Microbiol.">
        <title>Complete genome sequence of Corynebacterium casei LMG S-19264T (=DSM 44701T), isolated from a smear-ripened cheese.</title>
        <authorList>
            <consortium name="US DOE Joint Genome Institute (JGI-PGF)"/>
            <person name="Walter F."/>
            <person name="Albersmeier A."/>
            <person name="Kalinowski J."/>
            <person name="Ruckert C."/>
        </authorList>
    </citation>
    <scope>NUCLEOTIDE SEQUENCE</scope>
    <source>
        <strain evidence="4">CGMCC 1.12997</strain>
    </source>
</reference>
<feature type="repeat" description="TPR" evidence="2">
    <location>
        <begin position="152"/>
        <end position="185"/>
    </location>
</feature>
<dbReference type="SMART" id="SM00028">
    <property type="entry name" value="TPR"/>
    <property type="match status" value="5"/>
</dbReference>
<keyword evidence="1" id="KW-0732">Signal</keyword>
<name>A0A917HBK7_9BACT</name>
<evidence type="ECO:0000313" key="5">
    <source>
        <dbReference type="Proteomes" id="UP000647241"/>
    </source>
</evidence>
<evidence type="ECO:0000313" key="4">
    <source>
        <dbReference type="EMBL" id="GGG72737.1"/>
    </source>
</evidence>